<dbReference type="KEGG" id="rsz:108853638"/>
<dbReference type="GO" id="GO:0004467">
    <property type="term" value="F:long-chain fatty acid-CoA ligase activity"/>
    <property type="evidence" value="ECO:0007669"/>
    <property type="project" value="TreeGrafter"/>
</dbReference>
<evidence type="ECO:0000313" key="3">
    <source>
        <dbReference type="RefSeq" id="XP_056864418.1"/>
    </source>
</evidence>
<dbReference type="OrthoDB" id="1700726at2759"/>
<evidence type="ECO:0000256" key="1">
    <source>
        <dbReference type="ARBA" id="ARBA00001946"/>
    </source>
</evidence>
<comment type="cofactor">
    <cofactor evidence="1">
        <name>Mg(2+)</name>
        <dbReference type="ChEBI" id="CHEBI:18420"/>
    </cofactor>
</comment>
<keyword evidence="2" id="KW-1185">Reference proteome</keyword>
<proteinExistence type="predicted"/>
<dbReference type="PANTHER" id="PTHR43272:SF6">
    <property type="entry name" value="LONG CHAIN ACYL-COA SYNTHETASE 1"/>
    <property type="match status" value="1"/>
</dbReference>
<dbReference type="GO" id="GO:0010143">
    <property type="term" value="P:cutin biosynthetic process"/>
    <property type="evidence" value="ECO:0007669"/>
    <property type="project" value="TreeGrafter"/>
</dbReference>
<dbReference type="GO" id="GO:0005783">
    <property type="term" value="C:endoplasmic reticulum"/>
    <property type="evidence" value="ECO:0007669"/>
    <property type="project" value="TreeGrafter"/>
</dbReference>
<dbReference type="RefSeq" id="XP_056864418.1">
    <property type="nucleotide sequence ID" value="XM_057008438.1"/>
</dbReference>
<organism evidence="2 3">
    <name type="scientific">Raphanus sativus</name>
    <name type="common">Radish</name>
    <name type="synonym">Raphanus raphanistrum var. sativus</name>
    <dbReference type="NCBI Taxonomy" id="3726"/>
    <lineage>
        <taxon>Eukaryota</taxon>
        <taxon>Viridiplantae</taxon>
        <taxon>Streptophyta</taxon>
        <taxon>Embryophyta</taxon>
        <taxon>Tracheophyta</taxon>
        <taxon>Spermatophyta</taxon>
        <taxon>Magnoliopsida</taxon>
        <taxon>eudicotyledons</taxon>
        <taxon>Gunneridae</taxon>
        <taxon>Pentapetalae</taxon>
        <taxon>rosids</taxon>
        <taxon>malvids</taxon>
        <taxon>Brassicales</taxon>
        <taxon>Brassicaceae</taxon>
        <taxon>Brassiceae</taxon>
        <taxon>Raphanus</taxon>
    </lineage>
</organism>
<reference evidence="2" key="1">
    <citation type="journal article" date="2019" name="Database">
        <title>The radish genome database (RadishGD): an integrated information resource for radish genomics.</title>
        <authorList>
            <person name="Yu H.J."/>
            <person name="Baek S."/>
            <person name="Lee Y.J."/>
            <person name="Cho A."/>
            <person name="Mun J.H."/>
        </authorList>
    </citation>
    <scope>NUCLEOTIDE SEQUENCE [LARGE SCALE GENOMIC DNA]</scope>
    <source>
        <strain evidence="2">cv. WK10039</strain>
    </source>
</reference>
<dbReference type="GO" id="GO:0016020">
    <property type="term" value="C:membrane"/>
    <property type="evidence" value="ECO:0007669"/>
    <property type="project" value="TreeGrafter"/>
</dbReference>
<evidence type="ECO:0000313" key="2">
    <source>
        <dbReference type="Proteomes" id="UP000504610"/>
    </source>
</evidence>
<dbReference type="AlphaFoldDB" id="A0A9W3DL49"/>
<dbReference type="GeneID" id="108853638"/>
<gene>
    <name evidence="3" type="primary">LOC108853638</name>
</gene>
<reference evidence="3" key="2">
    <citation type="submission" date="2025-08" db="UniProtKB">
        <authorList>
            <consortium name="RefSeq"/>
        </authorList>
    </citation>
    <scope>IDENTIFICATION</scope>
    <source>
        <tissue evidence="3">Leaf</tissue>
    </source>
</reference>
<protein>
    <submittedName>
        <fullName evidence="3">Long chain acyl-CoA synthetase 1-like</fullName>
    </submittedName>
</protein>
<sequence>MLVAVIVPSQETVKRWAKELGFTKPFEELCFLSELQEHIISELKFTAEKNKLRKSDYIKAVMVETKPFHVARDLVTATLENRSNNLLKYYQVQVDEMYRKLASKKI</sequence>
<dbReference type="Proteomes" id="UP000504610">
    <property type="component" value="Chromosome 4"/>
</dbReference>
<dbReference type="GO" id="GO:0010025">
    <property type="term" value="P:wax biosynthetic process"/>
    <property type="evidence" value="ECO:0007669"/>
    <property type="project" value="TreeGrafter"/>
</dbReference>
<name>A0A9W3DL49_RAPSA</name>
<dbReference type="PANTHER" id="PTHR43272">
    <property type="entry name" value="LONG-CHAIN-FATTY-ACID--COA LIGASE"/>
    <property type="match status" value="1"/>
</dbReference>
<accession>A0A9W3DL49</accession>